<dbReference type="SUPFAM" id="SSF48371">
    <property type="entry name" value="ARM repeat"/>
    <property type="match status" value="1"/>
</dbReference>
<evidence type="ECO:0000313" key="5">
    <source>
        <dbReference type="EMBL" id="WJZ81905.1"/>
    </source>
</evidence>
<feature type="repeat" description="WD" evidence="3">
    <location>
        <begin position="598"/>
        <end position="620"/>
    </location>
</feature>
<dbReference type="SUPFAM" id="SSF50978">
    <property type="entry name" value="WD40 repeat-like"/>
    <property type="match status" value="2"/>
</dbReference>
<evidence type="ECO:0000313" key="6">
    <source>
        <dbReference type="Proteomes" id="UP001227230"/>
    </source>
</evidence>
<dbReference type="Proteomes" id="UP001227230">
    <property type="component" value="Chromosome 2"/>
</dbReference>
<dbReference type="InterPro" id="IPR015943">
    <property type="entry name" value="WD40/YVTN_repeat-like_dom_sf"/>
</dbReference>
<dbReference type="PANTHER" id="PTHR44099">
    <property type="entry name" value="RABCONNECTIN-3B, ISOFORM A"/>
    <property type="match status" value="1"/>
</dbReference>
<dbReference type="PROSITE" id="PS50082">
    <property type="entry name" value="WD_REPEATS_2"/>
    <property type="match status" value="1"/>
</dbReference>
<dbReference type="InterPro" id="IPR016024">
    <property type="entry name" value="ARM-type_fold"/>
</dbReference>
<sequence>MKCRSVACIWSGAPPYHRITAAAVLTRPPSLYTGGSDGSIVWWNLSGTDSDPEIKPIAMLCGHAAPLADLGICFPIVDNSSNVKVKSIPADHGALISACTDGVLCTWSRGSGHCRRRRKMPPWVGSPSMIRALPTNPRYVCIACSFMDAVHLFDQHSVDLVEGGEASLDRESQYRKPPKCTVVIVDSYSLTIVQTVFHGNLSIGPLKFMAVILSPENCEMQSALMVDPYGKLQSVPILKDPTLGGESGAGLHKSSSHLDTTIWEDGLSEGGPVVSIATHGQFFVLVYRTCCIFRLLASGTAIGKISFVDNHLCFEDGSTHLHIVGGMFLEGNDASSMPRSEDPCDITEENFIVWNDRGSAIVYSVSYLDNLFNFQPLCEIPAVSHPHDARLSISFIQLNHYLFRIESVCFHIEEPLLWKPLVTIWSLYQQHDDNRKLCPQCKMVGRGGLFTDSVVGFASFHKSEGHGHDVGIEPTGRETELTSQKSTIPSLEKMNNICRDDEKYSFVRKEQVVSSSMVISENFHTPYAVVYGFYSGEIEVARFDTFFQLLESHGQSPCVEVDSHASKQYFLGHTGAVLCLAAHRMVGNSNGWNFNHVLVSGSMDCTIRVWDLDTSNLITVMHQHVASVRQIILCPPRTDRPWSDCFLSVGEDFCVALTSLETLRVERMFPGHPSYPAKVVWDGARGYIACLCRNYSGTSDAVDVLFIWDMKTGVRERVLRGTASHSMFDNFFKGINMNSISGSVLNGDTSASSLLLPIIEDASLLQSHFKHSVKGIALSNTITTNISEPSTSQAHVNEGSSMKLISTSSSVFQGYKHPVKCSCPFPGIATLSFDLASLMSHCLKHEFIGNGGDKQDNTHMREPGTETLKPHHMTADDGSDLNGTLNNTIEGHDWISSLERYLLQFSLSFLHLWDVDSELDKLLITDMKLERPQKFIVSPGFQGDRGSLTLTFPGLGASLELLKSSSEFCAMRSLTMVSLAQRIVSLSHSSSAGCSALAAFYTRHFAEKIPDIKPPSLQLLVSFWQDESEHVRMAARSLFHCAAARAIPPPLCSRKAIDHTKLMISTNSKRANEDGSSNIENAYRDGLNSDTPPETPGDSQVEECKILAWLESFEEQDWISCVGGTSQDAMTSHIIVAAALAIWYPSLVKQNLAMLTVHPLMKLVMAMNEKYSSTAAELLAEGMESTWKECIGSEIPRLVGDIFFQIECVSGTSGNSAAQNPAIPVTIRETLVGVLLPSLAMADIPGFLSVIESQIWSTASDSPVHLVSLMTLIRVVRGSPRNLIQSLDKVVNFILQTMDPGNSVMRRTCLQSSMTALKEVVRVFPMVAQNDSSTRLAVGDAIGEINNASIRIYDLQSVTKIKVLDASAPPGLPSLLSGASETTLTTAISALSFSPDGEGLVAFSEHGLMIRWWSLGSAWWEKLGRNFVPVQYTKLIFVPPWEGMSPNSSRSSVMASILGHDRQANSQENTKGSGDMDCLKVLIHNIDLSYRLEWVGERRVLILRHGRELGTFQL</sequence>
<dbReference type="InterPro" id="IPR019775">
    <property type="entry name" value="WD40_repeat_CS"/>
</dbReference>
<accession>A0ABY9BHW2</accession>
<dbReference type="SMART" id="SM00320">
    <property type="entry name" value="WD40"/>
    <property type="match status" value="5"/>
</dbReference>
<dbReference type="Gene3D" id="2.130.10.10">
    <property type="entry name" value="YVTN repeat-like/Quinoprotein amine dehydrogenase"/>
    <property type="match status" value="2"/>
</dbReference>
<feature type="region of interest" description="Disordered" evidence="4">
    <location>
        <begin position="1067"/>
        <end position="1099"/>
    </location>
</feature>
<evidence type="ECO:0000256" key="4">
    <source>
        <dbReference type="SAM" id="MobiDB-lite"/>
    </source>
</evidence>
<feature type="compositionally biased region" description="Polar residues" evidence="4">
    <location>
        <begin position="1067"/>
        <end position="1080"/>
    </location>
</feature>
<evidence type="ECO:0008006" key="7">
    <source>
        <dbReference type="Google" id="ProtNLM"/>
    </source>
</evidence>
<keyword evidence="1 3" id="KW-0853">WD repeat</keyword>
<evidence type="ECO:0000256" key="2">
    <source>
        <dbReference type="ARBA" id="ARBA00022737"/>
    </source>
</evidence>
<name>A0ABY9BHW2_VITVI</name>
<gene>
    <name evidence="5" type="ORF">VitviT2T_001715</name>
</gene>
<protein>
    <recommendedName>
        <fullName evidence="7">WD repeat-containing protein 7</fullName>
    </recommendedName>
</protein>
<dbReference type="PANTHER" id="PTHR44099:SF4">
    <property type="entry name" value="RABCONNECTIN-3B, ISOFORM A"/>
    <property type="match status" value="1"/>
</dbReference>
<reference evidence="5 6" key="1">
    <citation type="journal article" date="2023" name="Hortic Res">
        <title>The complete reference genome for grapevine (Vitis vinifera L.) genetics and breeding.</title>
        <authorList>
            <person name="Shi X."/>
            <person name="Cao S."/>
            <person name="Wang X."/>
            <person name="Huang S."/>
            <person name="Wang Y."/>
            <person name="Liu Z."/>
            <person name="Liu W."/>
            <person name="Leng X."/>
            <person name="Peng Y."/>
            <person name="Wang N."/>
            <person name="Wang Y."/>
            <person name="Ma Z."/>
            <person name="Xu X."/>
            <person name="Zhang F."/>
            <person name="Xue H."/>
            <person name="Zhong H."/>
            <person name="Wang Y."/>
            <person name="Zhang K."/>
            <person name="Velt A."/>
            <person name="Avia K."/>
            <person name="Holtgrawe D."/>
            <person name="Grimplet J."/>
            <person name="Matus J.T."/>
            <person name="Ware D."/>
            <person name="Wu X."/>
            <person name="Wang H."/>
            <person name="Liu C."/>
            <person name="Fang Y."/>
            <person name="Rustenholz C."/>
            <person name="Cheng Z."/>
            <person name="Xiao H."/>
            <person name="Zhou Y."/>
        </authorList>
    </citation>
    <scope>NUCLEOTIDE SEQUENCE [LARGE SCALE GENOMIC DNA]</scope>
    <source>
        <strain evidence="6">cv. Pinot noir / PN40024</strain>
        <tissue evidence="5">Leaf</tissue>
    </source>
</reference>
<evidence type="ECO:0000256" key="3">
    <source>
        <dbReference type="PROSITE-ProRule" id="PRU00221"/>
    </source>
</evidence>
<keyword evidence="6" id="KW-1185">Reference proteome</keyword>
<proteinExistence type="predicted"/>
<dbReference type="InterPro" id="IPR049916">
    <property type="entry name" value="WDR72-like"/>
</dbReference>
<dbReference type="Pfam" id="PF00400">
    <property type="entry name" value="WD40"/>
    <property type="match status" value="1"/>
</dbReference>
<organism evidence="5 6">
    <name type="scientific">Vitis vinifera</name>
    <name type="common">Grape</name>
    <dbReference type="NCBI Taxonomy" id="29760"/>
    <lineage>
        <taxon>Eukaryota</taxon>
        <taxon>Viridiplantae</taxon>
        <taxon>Streptophyta</taxon>
        <taxon>Embryophyta</taxon>
        <taxon>Tracheophyta</taxon>
        <taxon>Spermatophyta</taxon>
        <taxon>Magnoliopsida</taxon>
        <taxon>eudicotyledons</taxon>
        <taxon>Gunneridae</taxon>
        <taxon>Pentapetalae</taxon>
        <taxon>rosids</taxon>
        <taxon>Vitales</taxon>
        <taxon>Vitaceae</taxon>
        <taxon>Viteae</taxon>
        <taxon>Vitis</taxon>
    </lineage>
</organism>
<keyword evidence="2" id="KW-0677">Repeat</keyword>
<dbReference type="InterPro" id="IPR036322">
    <property type="entry name" value="WD40_repeat_dom_sf"/>
</dbReference>
<dbReference type="PROSITE" id="PS00678">
    <property type="entry name" value="WD_REPEATS_1"/>
    <property type="match status" value="1"/>
</dbReference>
<dbReference type="InterPro" id="IPR001680">
    <property type="entry name" value="WD40_rpt"/>
</dbReference>
<dbReference type="EMBL" id="CP126649">
    <property type="protein sequence ID" value="WJZ81905.1"/>
    <property type="molecule type" value="Genomic_DNA"/>
</dbReference>
<evidence type="ECO:0000256" key="1">
    <source>
        <dbReference type="ARBA" id="ARBA00022574"/>
    </source>
</evidence>